<dbReference type="EMBL" id="CABP01000082">
    <property type="protein sequence ID" value="CBI04765.1"/>
    <property type="molecule type" value="Genomic_DNA"/>
</dbReference>
<organism evidence="1">
    <name type="scientific">mine drainage metagenome</name>
    <dbReference type="NCBI Taxonomy" id="410659"/>
    <lineage>
        <taxon>unclassified sequences</taxon>
        <taxon>metagenomes</taxon>
        <taxon>ecological metagenomes</taxon>
    </lineage>
</organism>
<dbReference type="Pfam" id="PF05930">
    <property type="entry name" value="Phage_AlpA"/>
    <property type="match status" value="1"/>
</dbReference>
<gene>
    <name evidence="1" type="ORF">CARN5_1808</name>
</gene>
<name>E6QC39_9ZZZZ</name>
<dbReference type="SUPFAM" id="SSF46955">
    <property type="entry name" value="Putative DNA-binding domain"/>
    <property type="match status" value="1"/>
</dbReference>
<dbReference type="InterPro" id="IPR009061">
    <property type="entry name" value="DNA-bd_dom_put_sf"/>
</dbReference>
<evidence type="ECO:0008006" key="2">
    <source>
        <dbReference type="Google" id="ProtNLM"/>
    </source>
</evidence>
<protein>
    <recommendedName>
        <fullName evidence="2">AlpA family phage regulatory protein</fullName>
    </recommendedName>
</protein>
<dbReference type="AlphaFoldDB" id="E6QC39"/>
<dbReference type="InterPro" id="IPR010260">
    <property type="entry name" value="AlpA"/>
</dbReference>
<proteinExistence type="predicted"/>
<evidence type="ECO:0000313" key="1">
    <source>
        <dbReference type="EMBL" id="CBI04765.1"/>
    </source>
</evidence>
<reference evidence="1" key="1">
    <citation type="submission" date="2009-10" db="EMBL/GenBank/DDBJ databases">
        <title>Diversity of trophic interactions inside an arsenic-rich microbial ecosystem.</title>
        <authorList>
            <person name="Bertin P.N."/>
            <person name="Heinrich-Salmeron A."/>
            <person name="Pelletier E."/>
            <person name="Goulhen-Chollet F."/>
            <person name="Arsene-Ploetze F."/>
            <person name="Gallien S."/>
            <person name="Calteau A."/>
            <person name="Vallenet D."/>
            <person name="Casiot C."/>
            <person name="Chane-Woon-Ming B."/>
            <person name="Giloteaux L."/>
            <person name="Barakat M."/>
            <person name="Bonnefoy V."/>
            <person name="Bruneel O."/>
            <person name="Chandler M."/>
            <person name="Cleiss J."/>
            <person name="Duran R."/>
            <person name="Elbaz-Poulichet F."/>
            <person name="Fonknechten N."/>
            <person name="Lauga B."/>
            <person name="Mornico D."/>
            <person name="Ortet P."/>
            <person name="Schaeffer C."/>
            <person name="Siguier P."/>
            <person name="Alexander Thil Smith A."/>
            <person name="Van Dorsselaer A."/>
            <person name="Weissenbach J."/>
            <person name="Medigue C."/>
            <person name="Le Paslier D."/>
        </authorList>
    </citation>
    <scope>NUCLEOTIDE SEQUENCE</scope>
</reference>
<sequence>MEDRFLRIGEAARVLGIHPKSLWRWVRQGVVPPPLALSPHVKGWWLSEVREWGARG</sequence>
<accession>E6QC39</accession>
<comment type="caution">
    <text evidence="1">The sequence shown here is derived from an EMBL/GenBank/DDBJ whole genome shotgun (WGS) entry which is preliminary data.</text>
</comment>